<comment type="caution">
    <text evidence="2">The sequence shown here is derived from an EMBL/GenBank/DDBJ whole genome shotgun (WGS) entry which is preliminary data.</text>
</comment>
<evidence type="ECO:0000256" key="1">
    <source>
        <dbReference type="SAM" id="MobiDB-lite"/>
    </source>
</evidence>
<feature type="compositionally biased region" description="Low complexity" evidence="1">
    <location>
        <begin position="69"/>
        <end position="85"/>
    </location>
</feature>
<proteinExistence type="predicted"/>
<feature type="region of interest" description="Disordered" evidence="1">
    <location>
        <begin position="16"/>
        <end position="94"/>
    </location>
</feature>
<evidence type="ECO:0000313" key="2">
    <source>
        <dbReference type="EMBL" id="EJZ14417.1"/>
    </source>
</evidence>
<reference evidence="2 3" key="1">
    <citation type="journal article" date="2012" name="J. Bacteriol.">
        <title>Complete Genome Sequence of Mycobacterium fortuitum subsp. fortuitum Type Strain DSM46621.</title>
        <authorList>
            <person name="Ho Y.S."/>
            <person name="Adroub S.A."/>
            <person name="Aleisa F."/>
            <person name="Mahmood H."/>
            <person name="Othoum G."/>
            <person name="Rashid F."/>
            <person name="Zaher M."/>
            <person name="Ali S."/>
            <person name="Bitter W."/>
            <person name="Pain A."/>
            <person name="Abdallah A.M."/>
        </authorList>
    </citation>
    <scope>NUCLEOTIDE SEQUENCE [LARGE SCALE GENOMIC DNA]</scope>
    <source>
        <strain evidence="3">DSM46621</strain>
    </source>
</reference>
<dbReference type="HOGENOM" id="CLU_2383022_0_0_11"/>
<sequence length="94" mass="9548">MVDDVLPDRFGLGDFLAQPLPGPSPAVSLLPGELSPAAPAEEGPVEASPDAELADVDVEEPEEPEEEVPVVSAAATPVPDASAATNHPVTTMPL</sequence>
<dbReference type="AlphaFoldDB" id="K0V5A6"/>
<evidence type="ECO:0000313" key="3">
    <source>
        <dbReference type="Proteomes" id="UP000006043"/>
    </source>
</evidence>
<gene>
    <name evidence="2" type="ORF">MFORT_09665</name>
</gene>
<dbReference type="EMBL" id="ALQB01000030">
    <property type="protein sequence ID" value="EJZ14417.1"/>
    <property type="molecule type" value="Genomic_DNA"/>
</dbReference>
<dbReference type="Proteomes" id="UP000006043">
    <property type="component" value="Unassembled WGS sequence"/>
</dbReference>
<name>K0V5A6_MYCFO</name>
<protein>
    <submittedName>
        <fullName evidence="2">Uncharacterized protein</fullName>
    </submittedName>
</protein>
<organism evidence="2 3">
    <name type="scientific">Mycolicibacterium fortuitum subsp. fortuitum DSM 46621 = ATCC 6841 = JCM 6387</name>
    <dbReference type="NCBI Taxonomy" id="1214102"/>
    <lineage>
        <taxon>Bacteria</taxon>
        <taxon>Bacillati</taxon>
        <taxon>Actinomycetota</taxon>
        <taxon>Actinomycetes</taxon>
        <taxon>Mycobacteriales</taxon>
        <taxon>Mycobacteriaceae</taxon>
        <taxon>Mycolicibacterium</taxon>
    </lineage>
</organism>
<accession>K0V5A6</accession>
<feature type="compositionally biased region" description="Acidic residues" evidence="1">
    <location>
        <begin position="52"/>
        <end position="68"/>
    </location>
</feature>
<feature type="compositionally biased region" description="Low complexity" evidence="1">
    <location>
        <begin position="36"/>
        <end position="51"/>
    </location>
</feature>